<accession>A0A382G7H8</accession>
<sequence>MSSIGVGIQKIAIHSQLIGLKAALKISNVIHK</sequence>
<organism evidence="1">
    <name type="scientific">marine metagenome</name>
    <dbReference type="NCBI Taxonomy" id="408172"/>
    <lineage>
        <taxon>unclassified sequences</taxon>
        <taxon>metagenomes</taxon>
        <taxon>ecological metagenomes</taxon>
    </lineage>
</organism>
<dbReference type="EMBL" id="UINC01053530">
    <property type="protein sequence ID" value="SVB70141.1"/>
    <property type="molecule type" value="Genomic_DNA"/>
</dbReference>
<proteinExistence type="predicted"/>
<name>A0A382G7H8_9ZZZZ</name>
<protein>
    <submittedName>
        <fullName evidence="1">Uncharacterized protein</fullName>
    </submittedName>
</protein>
<reference evidence="1" key="1">
    <citation type="submission" date="2018-05" db="EMBL/GenBank/DDBJ databases">
        <authorList>
            <person name="Lanie J.A."/>
            <person name="Ng W.-L."/>
            <person name="Kazmierczak K.M."/>
            <person name="Andrzejewski T.M."/>
            <person name="Davidsen T.M."/>
            <person name="Wayne K.J."/>
            <person name="Tettelin H."/>
            <person name="Glass J.I."/>
            <person name="Rusch D."/>
            <person name="Podicherti R."/>
            <person name="Tsui H.-C.T."/>
            <person name="Winkler M.E."/>
        </authorList>
    </citation>
    <scope>NUCLEOTIDE SEQUENCE</scope>
</reference>
<dbReference type="AlphaFoldDB" id="A0A382G7H8"/>
<gene>
    <name evidence="1" type="ORF">METZ01_LOCUS222995</name>
</gene>
<evidence type="ECO:0000313" key="1">
    <source>
        <dbReference type="EMBL" id="SVB70141.1"/>
    </source>
</evidence>